<keyword evidence="2" id="KW-1185">Reference proteome</keyword>
<evidence type="ECO:0000313" key="2">
    <source>
        <dbReference type="Proteomes" id="UP001271780"/>
    </source>
</evidence>
<accession>A0ABU4XLH7</accession>
<sequence length="113" mass="11836">MGGTPRLRPGFYALLEGFDDLVGDAAVDVLPRGFVGVRHDLAPFASGFSQDAEKQGRAIEPAGQALTRSRPFPAGVVRAGFDRAARLADIAEKIEKNRGNGQIAGTSTRAAGN</sequence>
<evidence type="ECO:0000313" key="1">
    <source>
        <dbReference type="EMBL" id="MDX8475428.1"/>
    </source>
</evidence>
<dbReference type="RefSeq" id="WP_320223091.1">
    <property type="nucleotide sequence ID" value="NZ_JAVIIX010000018.1"/>
</dbReference>
<comment type="caution">
    <text evidence="1">The sequence shown here is derived from an EMBL/GenBank/DDBJ whole genome shotgun (WGS) entry which is preliminary data.</text>
</comment>
<protein>
    <submittedName>
        <fullName evidence="1">Uncharacterized protein</fullName>
    </submittedName>
</protein>
<reference evidence="1 2" key="1">
    <citation type="submission" date="2023-08" db="EMBL/GenBank/DDBJ databases">
        <title>Implementing the SeqCode for naming new Mesorhizobium species isolated from Vachellia karroo root nodules.</title>
        <authorList>
            <person name="Van Lill M."/>
        </authorList>
    </citation>
    <scope>NUCLEOTIDE SEQUENCE [LARGE SCALE GENOMIC DNA]</scope>
    <source>
        <strain evidence="1 2">VK23A</strain>
    </source>
</reference>
<proteinExistence type="predicted"/>
<name>A0ABU4XLH7_9HYPH</name>
<dbReference type="Proteomes" id="UP001271780">
    <property type="component" value="Unassembled WGS sequence"/>
</dbReference>
<gene>
    <name evidence="1" type="ORF">RFM27_25405</name>
</gene>
<organism evidence="1 2">
    <name type="scientific">Mesorhizobium dulcispinae</name>
    <dbReference type="NCBI Taxonomy" id="3072316"/>
    <lineage>
        <taxon>Bacteria</taxon>
        <taxon>Pseudomonadati</taxon>
        <taxon>Pseudomonadota</taxon>
        <taxon>Alphaproteobacteria</taxon>
        <taxon>Hyphomicrobiales</taxon>
        <taxon>Phyllobacteriaceae</taxon>
        <taxon>Mesorhizobium</taxon>
    </lineage>
</organism>
<dbReference type="EMBL" id="JAVIIZ010000019">
    <property type="protein sequence ID" value="MDX8475428.1"/>
    <property type="molecule type" value="Genomic_DNA"/>
</dbReference>